<keyword evidence="7" id="KW-1185">Reference proteome</keyword>
<gene>
    <name evidence="6" type="ORF">PXEA_LOCUS374</name>
</gene>
<evidence type="ECO:0000313" key="6">
    <source>
        <dbReference type="EMBL" id="VEL06934.1"/>
    </source>
</evidence>
<dbReference type="GO" id="GO:0005813">
    <property type="term" value="C:centrosome"/>
    <property type="evidence" value="ECO:0007669"/>
    <property type="project" value="UniProtKB-SubCell"/>
</dbReference>
<evidence type="ECO:0000256" key="1">
    <source>
        <dbReference type="ARBA" id="ARBA00004300"/>
    </source>
</evidence>
<dbReference type="GO" id="GO:0005881">
    <property type="term" value="C:cytoplasmic microtubule"/>
    <property type="evidence" value="ECO:0007669"/>
    <property type="project" value="TreeGrafter"/>
</dbReference>
<dbReference type="PANTHER" id="PTHR31144:SF1">
    <property type="entry name" value="UPF0602 PROTEIN C4ORF47"/>
    <property type="match status" value="1"/>
</dbReference>
<evidence type="ECO:0000313" key="7">
    <source>
        <dbReference type="Proteomes" id="UP000784294"/>
    </source>
</evidence>
<evidence type="ECO:0000256" key="2">
    <source>
        <dbReference type="ARBA" id="ARBA00022490"/>
    </source>
</evidence>
<dbReference type="EMBL" id="CAAALY010000666">
    <property type="protein sequence ID" value="VEL06934.1"/>
    <property type="molecule type" value="Genomic_DNA"/>
</dbReference>
<dbReference type="AlphaFoldDB" id="A0A448WAD6"/>
<dbReference type="InterPro" id="IPR029358">
    <property type="entry name" value="CFAP96"/>
</dbReference>
<accession>A0A448WAD6</accession>
<protein>
    <recommendedName>
        <fullName evidence="5">Cilia-and flagella-associated protein 96</fullName>
    </recommendedName>
</protein>
<evidence type="ECO:0000256" key="5">
    <source>
        <dbReference type="ARBA" id="ARBA00035693"/>
    </source>
</evidence>
<evidence type="ECO:0000256" key="4">
    <source>
        <dbReference type="ARBA" id="ARBA00035656"/>
    </source>
</evidence>
<name>A0A448WAD6_9PLAT</name>
<sequence length="305" mass="34166">MLSVARSDLDRTGLFSEVPYISIGDAYKAQYVNCFNESAGKGRQINPGGSKKKSALNQGYFADFRRIFEGEALNDITQVLRLKRLEKQQSKYTTIFRPVGFPKKAVGSGSLYGTFQTGFPYLSPQLKKFELLKLLKNLYTSPPKKGSGYGYVDITINKPYKHLPDVYESNEMQKQIAMVHEKMLNGKKAFIVGGDIDEFGPNPYKCDKVVPNFLPLLKASSERILPFIPSNPAKKAGGGKFGTINKFPAYMSGQLKDNKKIVSMGINKIFVPPSGPKTTRCRSILEANINRNYDLIMKKMPSMHY</sequence>
<dbReference type="Pfam" id="PF15239">
    <property type="entry name" value="CFAP96-like"/>
    <property type="match status" value="1"/>
</dbReference>
<dbReference type="PANTHER" id="PTHR31144">
    <property type="entry name" value="UPF0602 PROTEIN C4ORF47"/>
    <property type="match status" value="1"/>
</dbReference>
<comment type="subcellular location">
    <subcellularLocation>
        <location evidence="1">Cytoplasm</location>
        <location evidence="1">Cytoskeleton</location>
        <location evidence="1">Microtubule organizing center</location>
        <location evidence="1">Centrosome</location>
    </subcellularLocation>
</comment>
<dbReference type="OrthoDB" id="283553at2759"/>
<organism evidence="6 7">
    <name type="scientific">Protopolystoma xenopodis</name>
    <dbReference type="NCBI Taxonomy" id="117903"/>
    <lineage>
        <taxon>Eukaryota</taxon>
        <taxon>Metazoa</taxon>
        <taxon>Spiralia</taxon>
        <taxon>Lophotrochozoa</taxon>
        <taxon>Platyhelminthes</taxon>
        <taxon>Monogenea</taxon>
        <taxon>Polyopisthocotylea</taxon>
        <taxon>Polystomatidea</taxon>
        <taxon>Polystomatidae</taxon>
        <taxon>Protopolystoma</taxon>
    </lineage>
</organism>
<dbReference type="Proteomes" id="UP000784294">
    <property type="component" value="Unassembled WGS sequence"/>
</dbReference>
<keyword evidence="3" id="KW-0206">Cytoskeleton</keyword>
<comment type="similarity">
    <text evidence="4">Belongs to the CFAP96 family.</text>
</comment>
<evidence type="ECO:0000256" key="3">
    <source>
        <dbReference type="ARBA" id="ARBA00023212"/>
    </source>
</evidence>
<proteinExistence type="inferred from homology"/>
<keyword evidence="2" id="KW-0963">Cytoplasm</keyword>
<reference evidence="6" key="1">
    <citation type="submission" date="2018-11" db="EMBL/GenBank/DDBJ databases">
        <authorList>
            <consortium name="Pathogen Informatics"/>
        </authorList>
    </citation>
    <scope>NUCLEOTIDE SEQUENCE</scope>
</reference>
<comment type="caution">
    <text evidence="6">The sequence shown here is derived from an EMBL/GenBank/DDBJ whole genome shotgun (WGS) entry which is preliminary data.</text>
</comment>